<evidence type="ECO:0000256" key="1">
    <source>
        <dbReference type="ARBA" id="ARBA00022737"/>
    </source>
</evidence>
<gene>
    <name evidence="4" type="ORF">FPY71_07320</name>
</gene>
<dbReference type="SUPFAM" id="SSF48452">
    <property type="entry name" value="TPR-like"/>
    <property type="match status" value="2"/>
</dbReference>
<dbReference type="SMART" id="SM00028">
    <property type="entry name" value="TPR"/>
    <property type="match status" value="7"/>
</dbReference>
<protein>
    <submittedName>
        <fullName evidence="4">Tetratricopeptide repeat protein</fullName>
    </submittedName>
</protein>
<proteinExistence type="predicted"/>
<keyword evidence="1" id="KW-0677">Repeat</keyword>
<dbReference type="AlphaFoldDB" id="A0A5B0DU43"/>
<dbReference type="PANTHER" id="PTHR44943:SF8">
    <property type="entry name" value="TPR REPEAT-CONTAINING PROTEIN MJ0263"/>
    <property type="match status" value="1"/>
</dbReference>
<sequence>MQAIISGHLARYAIPSATGHVLYDLGVGEGVRLETAQLGYAFQNSDDVEVIEVSSKVAAETATRTAHDADVAVRLFILLLESDDDDSDRRDLAVDLNDLISSATIRRRVTDTFFSHPFLPSFNIERALLAVRELEHLEELLHDICDHQDEITRVRNGFDAIPQASFASSDTKENTRAIVIRRGSFTKLAKGIKTSDASLAIFSVYKDLVSLQNYRGIVRYWTEDFRKPQMVLPKLKSAAEIQDHEVNLAPYGAAARRAYENAIQQQLAIIDKLRSGDIKSARRFTEALIESQRATSDTSDIAKSLCKLSKEAQKVAIFELQFEWAQRATEICPEDTMTHGHLADALIILNRFMEAQVVLERVKASAPSFYATGCARILRAQGRLAEAEAAYRSSIELYRDHNDVFHAYAGLGATLRDVGRLDEALSVYDNALSEFPFEGILFTGRGSTLVELGRFTEARNSYIRVDNTNAFFRLSALNGQATISKLTGDFARAEQEYNRIITNYEHDSTAQLGLADLRRLQGRHIEALSTYNVCMARFPFLPSPYIGLADTLIELNRFSEAQDALDKGMKEFPDDPRLQVGKAVTVRRMGERTRALELLNVVSANYPKYIPAALERASVLKSLGADDQALEAYDAIISAAPYNLRAPIAKSSLLAISSKFVEALDIISGITSETQAGWRAENLRALIELRSGRIGDAKKRVETALKIVPFDRERRLLRSTLASILIKEKCHFEAVQILSPSDGLDDEITRVVRLHAAAFLQRTAATQAFDEAENVTGALRGVRQHIGLQLGIIKERSIQSSGRLEDKLQLAILREAA</sequence>
<dbReference type="Pfam" id="PF13424">
    <property type="entry name" value="TPR_12"/>
    <property type="match status" value="1"/>
</dbReference>
<dbReference type="PANTHER" id="PTHR44943">
    <property type="entry name" value="CELLULOSE SYNTHASE OPERON PROTEIN C"/>
    <property type="match status" value="1"/>
</dbReference>
<accession>A0A5B0DU43</accession>
<dbReference type="EMBL" id="VTWH01000002">
    <property type="protein sequence ID" value="KAA0970327.1"/>
    <property type="molecule type" value="Genomic_DNA"/>
</dbReference>
<name>A0A5B0DU43_9HYPH</name>
<dbReference type="InterPro" id="IPR011990">
    <property type="entry name" value="TPR-like_helical_dom_sf"/>
</dbReference>
<evidence type="ECO:0000313" key="4">
    <source>
        <dbReference type="EMBL" id="KAA0970327.1"/>
    </source>
</evidence>
<organism evidence="4 5">
    <name type="scientific">Aureimonas fodinaquatilis</name>
    <dbReference type="NCBI Taxonomy" id="2565783"/>
    <lineage>
        <taxon>Bacteria</taxon>
        <taxon>Pseudomonadati</taxon>
        <taxon>Pseudomonadota</taxon>
        <taxon>Alphaproteobacteria</taxon>
        <taxon>Hyphomicrobiales</taxon>
        <taxon>Aurantimonadaceae</taxon>
        <taxon>Aureimonas</taxon>
    </lineage>
</organism>
<keyword evidence="5" id="KW-1185">Reference proteome</keyword>
<dbReference type="RefSeq" id="WP_149299204.1">
    <property type="nucleotide sequence ID" value="NZ_VTWH01000002.1"/>
</dbReference>
<keyword evidence="2 3" id="KW-0802">TPR repeat</keyword>
<feature type="repeat" description="TPR" evidence="3">
    <location>
        <begin position="405"/>
        <end position="438"/>
    </location>
</feature>
<dbReference type="PROSITE" id="PS50005">
    <property type="entry name" value="TPR"/>
    <property type="match status" value="1"/>
</dbReference>
<reference evidence="4 5" key="1">
    <citation type="submission" date="2019-08" db="EMBL/GenBank/DDBJ databases">
        <title>Aureimonas fodiniaquatilis sp. nov., isolated from a coal mine wastewater.</title>
        <authorList>
            <person name="Kim W."/>
        </authorList>
    </citation>
    <scope>NUCLEOTIDE SEQUENCE [LARGE SCALE GENOMIC DNA]</scope>
    <source>
        <strain evidence="4 5">CAU 1482</strain>
    </source>
</reference>
<dbReference type="InterPro" id="IPR019734">
    <property type="entry name" value="TPR_rpt"/>
</dbReference>
<evidence type="ECO:0000256" key="2">
    <source>
        <dbReference type="ARBA" id="ARBA00022803"/>
    </source>
</evidence>
<dbReference type="OrthoDB" id="146908at2"/>
<evidence type="ECO:0000313" key="5">
    <source>
        <dbReference type="Proteomes" id="UP000324738"/>
    </source>
</evidence>
<dbReference type="Proteomes" id="UP000324738">
    <property type="component" value="Unassembled WGS sequence"/>
</dbReference>
<evidence type="ECO:0000256" key="3">
    <source>
        <dbReference type="PROSITE-ProRule" id="PRU00339"/>
    </source>
</evidence>
<dbReference type="InterPro" id="IPR051685">
    <property type="entry name" value="Ycf3/AcsC/BcsC/TPR_MFPF"/>
</dbReference>
<dbReference type="Gene3D" id="1.25.40.10">
    <property type="entry name" value="Tetratricopeptide repeat domain"/>
    <property type="match status" value="2"/>
</dbReference>
<dbReference type="Pfam" id="PF14559">
    <property type="entry name" value="TPR_19"/>
    <property type="match status" value="1"/>
</dbReference>
<comment type="caution">
    <text evidence="4">The sequence shown here is derived from an EMBL/GenBank/DDBJ whole genome shotgun (WGS) entry which is preliminary data.</text>
</comment>